<evidence type="ECO:0000256" key="1">
    <source>
        <dbReference type="PROSITE-ProRule" id="PRU00409"/>
    </source>
</evidence>
<protein>
    <recommendedName>
        <fullName evidence="2">ATP-grasp domain-containing protein</fullName>
    </recommendedName>
</protein>
<dbReference type="InterPro" id="IPR013651">
    <property type="entry name" value="ATP-grasp_RimK-type"/>
</dbReference>
<dbReference type="InterPro" id="IPR011761">
    <property type="entry name" value="ATP-grasp"/>
</dbReference>
<proteinExistence type="predicted"/>
<dbReference type="PROSITE" id="PS50975">
    <property type="entry name" value="ATP_GRASP"/>
    <property type="match status" value="1"/>
</dbReference>
<dbReference type="Proteomes" id="UP001500742">
    <property type="component" value="Unassembled WGS sequence"/>
</dbReference>
<gene>
    <name evidence="3" type="ORF">GCM10022210_33440</name>
</gene>
<reference evidence="4" key="1">
    <citation type="journal article" date="2019" name="Int. J. Syst. Evol. Microbiol.">
        <title>The Global Catalogue of Microorganisms (GCM) 10K type strain sequencing project: providing services to taxonomists for standard genome sequencing and annotation.</title>
        <authorList>
            <consortium name="The Broad Institute Genomics Platform"/>
            <consortium name="The Broad Institute Genome Sequencing Center for Infectious Disease"/>
            <person name="Wu L."/>
            <person name="Ma J."/>
        </authorList>
    </citation>
    <scope>NUCLEOTIDE SEQUENCE [LARGE SCALE GENOMIC DNA]</scope>
    <source>
        <strain evidence="4">JCM 16601</strain>
    </source>
</reference>
<keyword evidence="4" id="KW-1185">Reference proteome</keyword>
<dbReference type="RefSeq" id="WP_259088179.1">
    <property type="nucleotide sequence ID" value="NZ_BAAAZC010000025.1"/>
</dbReference>
<dbReference type="EMBL" id="BAAAZC010000025">
    <property type="protein sequence ID" value="GAA3979641.1"/>
    <property type="molecule type" value="Genomic_DNA"/>
</dbReference>
<evidence type="ECO:0000313" key="3">
    <source>
        <dbReference type="EMBL" id="GAA3979641.1"/>
    </source>
</evidence>
<dbReference type="Gene3D" id="3.30.470.20">
    <property type="entry name" value="ATP-grasp fold, B domain"/>
    <property type="match status" value="1"/>
</dbReference>
<name>A0ABP7QBN7_9SPHI</name>
<comment type="caution">
    <text evidence="3">The sequence shown here is derived from an EMBL/GenBank/DDBJ whole genome shotgun (WGS) entry which is preliminary data.</text>
</comment>
<dbReference type="PANTHER" id="PTHR21621">
    <property type="entry name" value="RIBOSOMAL PROTEIN S6 MODIFICATION PROTEIN"/>
    <property type="match status" value="1"/>
</dbReference>
<organism evidence="3 4">
    <name type="scientific">Mucilaginibacter dorajii</name>
    <dbReference type="NCBI Taxonomy" id="692994"/>
    <lineage>
        <taxon>Bacteria</taxon>
        <taxon>Pseudomonadati</taxon>
        <taxon>Bacteroidota</taxon>
        <taxon>Sphingobacteriia</taxon>
        <taxon>Sphingobacteriales</taxon>
        <taxon>Sphingobacteriaceae</taxon>
        <taxon>Mucilaginibacter</taxon>
    </lineage>
</organism>
<dbReference type="Pfam" id="PF08443">
    <property type="entry name" value="RimK"/>
    <property type="match status" value="1"/>
</dbReference>
<sequence>MKFYIIHEGFYEGVQARIDLLKSACVKMGLKVFCVDSLDFDYSKLPKLSKQDLLYNISSGSQTLVSLLLNDEVTTFYKKNPNLNLITSTTEWTIIHTKAKLPQPKTIFHLTKNRVILKAYIDFLGGFPLIIKSPGGSRGIGTIKIETWQNLISTVDYLVTTPDSFIMREFIHADYGARVIVLGNEVILSKKFYFQENDFRNAPILSATHYEPMEIDEPTKQLCIKAVHLANLEMAGVDLLFERETGKPYLLEINFPTGFQSFMDDPQPVLTKMIQHLINKANRYE</sequence>
<dbReference type="Gene3D" id="3.30.1490.20">
    <property type="entry name" value="ATP-grasp fold, A domain"/>
    <property type="match status" value="1"/>
</dbReference>
<evidence type="ECO:0000259" key="2">
    <source>
        <dbReference type="PROSITE" id="PS50975"/>
    </source>
</evidence>
<feature type="domain" description="ATP-grasp" evidence="2">
    <location>
        <begin position="93"/>
        <end position="282"/>
    </location>
</feature>
<keyword evidence="1" id="KW-0547">Nucleotide-binding</keyword>
<keyword evidence="1" id="KW-0067">ATP-binding</keyword>
<accession>A0ABP7QBN7</accession>
<evidence type="ECO:0000313" key="4">
    <source>
        <dbReference type="Proteomes" id="UP001500742"/>
    </source>
</evidence>
<dbReference type="PANTHER" id="PTHR21621:SF0">
    <property type="entry name" value="BETA-CITRYLGLUTAMATE SYNTHASE B-RELATED"/>
    <property type="match status" value="1"/>
</dbReference>
<dbReference type="InterPro" id="IPR013815">
    <property type="entry name" value="ATP_grasp_subdomain_1"/>
</dbReference>
<dbReference type="SUPFAM" id="SSF56059">
    <property type="entry name" value="Glutathione synthetase ATP-binding domain-like"/>
    <property type="match status" value="1"/>
</dbReference>